<dbReference type="AlphaFoldDB" id="A0A480HPW3"/>
<evidence type="ECO:0000313" key="2">
    <source>
        <dbReference type="EMBL" id="HDA26703.1"/>
    </source>
</evidence>
<proteinExistence type="predicted"/>
<organism evidence="2">
    <name type="scientific">Sus scrofa</name>
    <name type="common">Pig</name>
    <dbReference type="NCBI Taxonomy" id="9823"/>
    <lineage>
        <taxon>Eukaryota</taxon>
        <taxon>Metazoa</taxon>
        <taxon>Chordata</taxon>
        <taxon>Craniata</taxon>
        <taxon>Vertebrata</taxon>
        <taxon>Euteleostomi</taxon>
        <taxon>Mammalia</taxon>
        <taxon>Eutheria</taxon>
        <taxon>Laurasiatheria</taxon>
        <taxon>Artiodactyla</taxon>
        <taxon>Suina</taxon>
        <taxon>Suidae</taxon>
        <taxon>Sus</taxon>
    </lineage>
</organism>
<reference evidence="2" key="1">
    <citation type="journal article" date="2019" name="PeerJ">
        <title>Genes of the pig, Sus scrofa, reconstructed with EvidentialGene.</title>
        <authorList>
            <person name="Gilbert D.G."/>
        </authorList>
    </citation>
    <scope>NUCLEOTIDE SEQUENCE</scope>
</reference>
<dbReference type="EMBL" id="DQIR01065696">
    <property type="protein sequence ID" value="HDA21172.1"/>
    <property type="molecule type" value="Transcribed_RNA"/>
</dbReference>
<feature type="compositionally biased region" description="Gly residues" evidence="1">
    <location>
        <begin position="139"/>
        <end position="149"/>
    </location>
</feature>
<sequence>METPAWPPAEELKLEPGWADPGPGALAAGCTAPPSGMPGTGTPRAPRPALSADKRARVPGIRAHRAGDGAGPPLRGLLGSAEAVGSRAAQPGVPAGGEERGRGSRRWGPRGGERRVRRPVHSLAGVRQSPHWSRDDGEQAGGKGAGGSSEGASQVPREAVQR</sequence>
<protein>
    <submittedName>
        <fullName evidence="2">Ubiquitin/ISG15-conjugating enzyme E2 L6-like</fullName>
    </submittedName>
</protein>
<feature type="region of interest" description="Disordered" evidence="1">
    <location>
        <begin position="1"/>
        <end position="162"/>
    </location>
</feature>
<dbReference type="EMBL" id="DQIR01071227">
    <property type="protein sequence ID" value="HDA26703.1"/>
    <property type="molecule type" value="Transcribed_RNA"/>
</dbReference>
<accession>A0A480HPW3</accession>
<evidence type="ECO:0000256" key="1">
    <source>
        <dbReference type="SAM" id="MobiDB-lite"/>
    </source>
</evidence>
<name>A0A480HPW3_PIG</name>